<sequence length="179" mass="20230">MELDFDIIELPDTDHPTTGETAPDFTRPLVTDEYWEDVSLSSLLDDDPLLLVCYPMDGAFPATYIWNELRDRDFEGTYQLSIAGLSISTPYEHTTFIEERGIDAPLFSDPSNEVAEQYDIVNDLDGMTGIAEPRPAVFLIDTDQTVQYAWVADEWPAFPPYDQLEDALATHCEMKPLGQ</sequence>
<protein>
    <submittedName>
        <fullName evidence="3">Peroxiredoxin</fullName>
    </submittedName>
</protein>
<dbReference type="Pfam" id="PF00578">
    <property type="entry name" value="AhpC-TSA"/>
    <property type="match status" value="1"/>
</dbReference>
<dbReference type="PROSITE" id="PS51352">
    <property type="entry name" value="THIOREDOXIN_2"/>
    <property type="match status" value="1"/>
</dbReference>
<dbReference type="RefSeq" id="WP_120100183.1">
    <property type="nucleotide sequence ID" value="NZ_QKNY01000001.1"/>
</dbReference>
<gene>
    <name evidence="3" type="ORF">DM826_00630</name>
</gene>
<dbReference type="InterPro" id="IPR036249">
    <property type="entry name" value="Thioredoxin-like_sf"/>
</dbReference>
<reference evidence="3 4" key="1">
    <citation type="submission" date="2018-06" db="EMBL/GenBank/DDBJ databases">
        <title>Halonotius sp. F13-13 a new haloarchaeeon isolated from a solar saltern from Isla Cristina, Huelva, Spain.</title>
        <authorList>
            <person name="Duran-Viseras A."/>
            <person name="Sanchez-Porro C."/>
            <person name="Ventosa A."/>
        </authorList>
    </citation>
    <scope>NUCLEOTIDE SEQUENCE [LARGE SCALE GENOMIC DNA]</scope>
    <source>
        <strain evidence="3 4">F13-13</strain>
    </source>
</reference>
<proteinExistence type="predicted"/>
<dbReference type="InterPro" id="IPR013766">
    <property type="entry name" value="Thioredoxin_domain"/>
</dbReference>
<dbReference type="PANTHER" id="PTHR43110:SF1">
    <property type="entry name" value="THIOL PEROXIDASE"/>
    <property type="match status" value="1"/>
</dbReference>
<dbReference type="PANTHER" id="PTHR43110">
    <property type="entry name" value="THIOL PEROXIDASE"/>
    <property type="match status" value="1"/>
</dbReference>
<dbReference type="SUPFAM" id="SSF52833">
    <property type="entry name" value="Thioredoxin-like"/>
    <property type="match status" value="1"/>
</dbReference>
<keyword evidence="1" id="KW-0676">Redox-active center</keyword>
<dbReference type="Proteomes" id="UP000276588">
    <property type="component" value="Unassembled WGS sequence"/>
</dbReference>
<dbReference type="OrthoDB" id="334647at2157"/>
<dbReference type="AlphaFoldDB" id="A0A3A6PUD7"/>
<evidence type="ECO:0000313" key="3">
    <source>
        <dbReference type="EMBL" id="RJX45234.1"/>
    </source>
</evidence>
<dbReference type="Gene3D" id="3.40.30.10">
    <property type="entry name" value="Glutaredoxin"/>
    <property type="match status" value="1"/>
</dbReference>
<dbReference type="EMBL" id="QKNY01000001">
    <property type="protein sequence ID" value="RJX45234.1"/>
    <property type="molecule type" value="Genomic_DNA"/>
</dbReference>
<evidence type="ECO:0000256" key="1">
    <source>
        <dbReference type="ARBA" id="ARBA00023284"/>
    </source>
</evidence>
<dbReference type="GO" id="GO:0016491">
    <property type="term" value="F:oxidoreductase activity"/>
    <property type="evidence" value="ECO:0007669"/>
    <property type="project" value="InterPro"/>
</dbReference>
<keyword evidence="4" id="KW-1185">Reference proteome</keyword>
<evidence type="ECO:0000313" key="4">
    <source>
        <dbReference type="Proteomes" id="UP000276588"/>
    </source>
</evidence>
<dbReference type="GO" id="GO:0016209">
    <property type="term" value="F:antioxidant activity"/>
    <property type="evidence" value="ECO:0007669"/>
    <property type="project" value="InterPro"/>
</dbReference>
<accession>A0A3A6PUD7</accession>
<comment type="caution">
    <text evidence="3">The sequence shown here is derived from an EMBL/GenBank/DDBJ whole genome shotgun (WGS) entry which is preliminary data.</text>
</comment>
<dbReference type="InterPro" id="IPR000866">
    <property type="entry name" value="AhpC/TSA"/>
</dbReference>
<organism evidence="3 4">
    <name type="scientific">Halonotius aquaticus</name>
    <dbReference type="NCBI Taxonomy" id="2216978"/>
    <lineage>
        <taxon>Archaea</taxon>
        <taxon>Methanobacteriati</taxon>
        <taxon>Methanobacteriota</taxon>
        <taxon>Stenosarchaea group</taxon>
        <taxon>Halobacteria</taxon>
        <taxon>Halobacteriales</taxon>
        <taxon>Haloferacaceae</taxon>
        <taxon>Halonotius</taxon>
    </lineage>
</organism>
<evidence type="ECO:0000259" key="2">
    <source>
        <dbReference type="PROSITE" id="PS51352"/>
    </source>
</evidence>
<name>A0A3A6PUD7_9EURY</name>
<feature type="domain" description="Thioredoxin" evidence="2">
    <location>
        <begin position="16"/>
        <end position="173"/>
    </location>
</feature>
<dbReference type="InterPro" id="IPR050455">
    <property type="entry name" value="Tpx_Peroxidase_subfamily"/>
</dbReference>